<accession>D8QG79</accession>
<dbReference type="Proteomes" id="UP000007431">
    <property type="component" value="Unassembled WGS sequence"/>
</dbReference>
<proteinExistence type="predicted"/>
<dbReference type="VEuPathDB" id="FungiDB:SCHCODRAFT_01104010"/>
<dbReference type="EMBL" id="GL377311">
    <property type="protein sequence ID" value="EFI93245.1"/>
    <property type="molecule type" value="Genomic_DNA"/>
</dbReference>
<dbReference type="OrthoDB" id="10297923at2759"/>
<dbReference type="AlphaFoldDB" id="D8QG79"/>
<keyword evidence="2" id="KW-1185">Reference proteome</keyword>
<sequence length="114" mass="13379">MPSHPFFTAVDQDTRARRVYEFGVNTRAWLIEYRARHPHAPVDEARMQKRHDRAAREELEERARIRPAPGGVDPVVTLTSVANSEHELQYLMRRFTEWVVAETAKDKRGGYYQK</sequence>
<protein>
    <submittedName>
        <fullName evidence="1">Uncharacterized protein</fullName>
    </submittedName>
</protein>
<reference evidence="1 2" key="1">
    <citation type="journal article" date="2010" name="Nat. Biotechnol.">
        <title>Genome sequence of the model mushroom Schizophyllum commune.</title>
        <authorList>
            <person name="Ohm R.A."/>
            <person name="de Jong J.F."/>
            <person name="Lugones L.G."/>
            <person name="Aerts A."/>
            <person name="Kothe E."/>
            <person name="Stajich J.E."/>
            <person name="de Vries R.P."/>
            <person name="Record E."/>
            <person name="Levasseur A."/>
            <person name="Baker S.E."/>
            <person name="Bartholomew K.A."/>
            <person name="Coutinho P.M."/>
            <person name="Erdmann S."/>
            <person name="Fowler T.J."/>
            <person name="Gathman A.C."/>
            <person name="Lombard V."/>
            <person name="Henrissat B."/>
            <person name="Knabe N."/>
            <person name="Kuees U."/>
            <person name="Lilly W.W."/>
            <person name="Lindquist E."/>
            <person name="Lucas S."/>
            <person name="Magnuson J.K."/>
            <person name="Piumi F."/>
            <person name="Raudaskoski M."/>
            <person name="Salamov A."/>
            <person name="Schmutz J."/>
            <person name="Schwarze F.W.M.R."/>
            <person name="vanKuyk P.A."/>
            <person name="Horton J.S."/>
            <person name="Grigoriev I.V."/>
            <person name="Woesten H.A.B."/>
        </authorList>
    </citation>
    <scope>NUCLEOTIDE SEQUENCE [LARGE SCALE GENOMIC DNA]</scope>
    <source>
        <strain evidence="2">H4-8 / FGSC 9210</strain>
    </source>
</reference>
<name>D8QG79_SCHCM</name>
<dbReference type="KEGG" id="scm:SCHCO_01104010"/>
<dbReference type="InParanoid" id="D8QG79"/>
<evidence type="ECO:0000313" key="1">
    <source>
        <dbReference type="EMBL" id="EFI93245.1"/>
    </source>
</evidence>
<evidence type="ECO:0000313" key="2">
    <source>
        <dbReference type="Proteomes" id="UP000007431"/>
    </source>
</evidence>
<dbReference type="RefSeq" id="XP_003028148.1">
    <property type="nucleotide sequence ID" value="XM_003028102.1"/>
</dbReference>
<dbReference type="HOGENOM" id="CLU_2122482_0_0_1"/>
<gene>
    <name evidence="1" type="ORF">SCHCODRAFT_237541</name>
</gene>
<organism evidence="2">
    <name type="scientific">Schizophyllum commune (strain H4-8 / FGSC 9210)</name>
    <name type="common">Split gill fungus</name>
    <dbReference type="NCBI Taxonomy" id="578458"/>
    <lineage>
        <taxon>Eukaryota</taxon>
        <taxon>Fungi</taxon>
        <taxon>Dikarya</taxon>
        <taxon>Basidiomycota</taxon>
        <taxon>Agaricomycotina</taxon>
        <taxon>Agaricomycetes</taxon>
        <taxon>Agaricomycetidae</taxon>
        <taxon>Agaricales</taxon>
        <taxon>Schizophyllaceae</taxon>
        <taxon>Schizophyllum</taxon>
    </lineage>
</organism>
<dbReference type="GeneID" id="9591919"/>